<gene>
    <name evidence="2" type="ORF">CCHLO57077_00017672</name>
</gene>
<organism evidence="2 3">
    <name type="scientific">Clonostachys chloroleuca</name>
    <dbReference type="NCBI Taxonomy" id="1926264"/>
    <lineage>
        <taxon>Eukaryota</taxon>
        <taxon>Fungi</taxon>
        <taxon>Dikarya</taxon>
        <taxon>Ascomycota</taxon>
        <taxon>Pezizomycotina</taxon>
        <taxon>Sordariomycetes</taxon>
        <taxon>Hypocreomycetidae</taxon>
        <taxon>Hypocreales</taxon>
        <taxon>Bionectriaceae</taxon>
        <taxon>Clonostachys</taxon>
    </lineage>
</organism>
<keyword evidence="3" id="KW-1185">Reference proteome</keyword>
<accession>A0AA35M8F0</accession>
<reference evidence="2" key="1">
    <citation type="submission" date="2023-01" db="EMBL/GenBank/DDBJ databases">
        <authorList>
            <person name="Piombo E."/>
        </authorList>
    </citation>
    <scope>NUCLEOTIDE SEQUENCE</scope>
</reference>
<protein>
    <recommendedName>
        <fullName evidence="1">DDE-1 domain-containing protein</fullName>
    </recommendedName>
</protein>
<dbReference type="InterPro" id="IPR004875">
    <property type="entry name" value="DDE_SF_endonuclease_dom"/>
</dbReference>
<comment type="caution">
    <text evidence="2">The sequence shown here is derived from an EMBL/GenBank/DDBJ whole genome shotgun (WGS) entry which is preliminary data.</text>
</comment>
<dbReference type="Pfam" id="PF03184">
    <property type="entry name" value="DDE_1"/>
    <property type="match status" value="1"/>
</dbReference>
<evidence type="ECO:0000313" key="3">
    <source>
        <dbReference type="Proteomes" id="UP001160390"/>
    </source>
</evidence>
<dbReference type="EMBL" id="CABFNP030001210">
    <property type="protein sequence ID" value="CAI6092456.1"/>
    <property type="molecule type" value="Genomic_DNA"/>
</dbReference>
<name>A0AA35M8F0_9HYPO</name>
<sequence length="280" mass="32001">MFIPETAPQDPSLWRILLLNLLNSHITPQFMFEAKKMKIWCLYLPSHSSHATQPLDVGLFSPLKGEFKQQNAFFQTFKVKSVISKQPFIKVYAKASEKAFTPDNIKGSFHGAGIWPLDIKQPLKQLQDPKLLPFVPTTSPLKPEPYEMHIITPSSSKEVRDQVDSLRDNLKTVDSSARLLYKKVGKELDRKNSQIAALQHRNDYPEAEIASQQPLPRRTVQEDPNRLFPTIEQVVQARERAHKAGEAYARAHEPALEAEAREITQADENELYHTFQPELP</sequence>
<dbReference type="Proteomes" id="UP001160390">
    <property type="component" value="Unassembled WGS sequence"/>
</dbReference>
<dbReference type="GO" id="GO:0003676">
    <property type="term" value="F:nucleic acid binding"/>
    <property type="evidence" value="ECO:0007669"/>
    <property type="project" value="InterPro"/>
</dbReference>
<feature type="domain" description="DDE-1" evidence="1">
    <location>
        <begin position="2"/>
        <end position="109"/>
    </location>
</feature>
<dbReference type="AlphaFoldDB" id="A0AA35M8F0"/>
<evidence type="ECO:0000313" key="2">
    <source>
        <dbReference type="EMBL" id="CAI6092456.1"/>
    </source>
</evidence>
<evidence type="ECO:0000259" key="1">
    <source>
        <dbReference type="Pfam" id="PF03184"/>
    </source>
</evidence>
<proteinExistence type="predicted"/>